<dbReference type="InterPro" id="IPR024096">
    <property type="entry name" value="NO_sig/Golgi_transp_ligand-bd"/>
</dbReference>
<dbReference type="PIRSF" id="PIRSF018293">
    <property type="entry name" value="TRAPP_I_complex_Bet3"/>
    <property type="match status" value="1"/>
</dbReference>
<comment type="subunit">
    <text evidence="8">Homodimer.</text>
</comment>
<dbReference type="GO" id="GO:0005794">
    <property type="term" value="C:Golgi apparatus"/>
    <property type="evidence" value="ECO:0007669"/>
    <property type="project" value="UniProtKB-SubCell"/>
</dbReference>
<dbReference type="InterPro" id="IPR016721">
    <property type="entry name" value="Bet3"/>
</dbReference>
<dbReference type="InterPro" id="IPR007194">
    <property type="entry name" value="TRAPP_component"/>
</dbReference>
<dbReference type="AlphaFoldDB" id="A0A183VBL8"/>
<evidence type="ECO:0000313" key="11">
    <source>
        <dbReference type="WBParaSite" id="TCNE_0001814201-mRNA-1"/>
    </source>
</evidence>
<evidence type="ECO:0000256" key="3">
    <source>
        <dbReference type="ARBA" id="ARBA00006218"/>
    </source>
</evidence>
<evidence type="ECO:0000256" key="5">
    <source>
        <dbReference type="ARBA" id="ARBA00022824"/>
    </source>
</evidence>
<protein>
    <recommendedName>
        <fullName evidence="8">Trafficking protein particle complex subunit</fullName>
    </recommendedName>
</protein>
<evidence type="ECO:0000256" key="6">
    <source>
        <dbReference type="ARBA" id="ARBA00022892"/>
    </source>
</evidence>
<comment type="subcellular location">
    <subcellularLocation>
        <location evidence="2">Endoplasmic reticulum</location>
    </subcellularLocation>
    <subcellularLocation>
        <location evidence="1 8">Golgi apparatus</location>
        <location evidence="1 8">cis-Golgi network</location>
    </subcellularLocation>
</comment>
<evidence type="ECO:0000256" key="2">
    <source>
        <dbReference type="ARBA" id="ARBA00004240"/>
    </source>
</evidence>
<dbReference type="Proteomes" id="UP000050794">
    <property type="component" value="Unassembled WGS sequence"/>
</dbReference>
<keyword evidence="7 8" id="KW-0333">Golgi apparatus</keyword>
<comment type="function">
    <text evidence="8">May play a role in vesicular transport from endoplasmic reticulum to Golgi.</text>
</comment>
<proteinExistence type="inferred from homology"/>
<dbReference type="GO" id="GO:0048193">
    <property type="term" value="P:Golgi vesicle transport"/>
    <property type="evidence" value="ECO:0007669"/>
    <property type="project" value="InterPro"/>
</dbReference>
<dbReference type="GO" id="GO:0030008">
    <property type="term" value="C:TRAPP complex"/>
    <property type="evidence" value="ECO:0007669"/>
    <property type="project" value="InterPro"/>
</dbReference>
<keyword evidence="5" id="KW-0256">Endoplasmic reticulum</keyword>
<name>A0A183VBL8_TOXCA</name>
<reference evidence="11" key="1">
    <citation type="submission" date="2016-06" db="UniProtKB">
        <authorList>
            <consortium name="WormBaseParasite"/>
        </authorList>
    </citation>
    <scope>IDENTIFICATION</scope>
</reference>
<dbReference type="Pfam" id="PF04051">
    <property type="entry name" value="TRAPP"/>
    <property type="match status" value="1"/>
</dbReference>
<evidence type="ECO:0000313" key="10">
    <source>
        <dbReference type="Proteomes" id="UP000050794"/>
    </source>
</evidence>
<gene>
    <name evidence="9" type="ORF">TCNE_LOCUS18138</name>
</gene>
<dbReference type="CDD" id="cd14942">
    <property type="entry name" value="TRAPPC3_bet3"/>
    <property type="match status" value="1"/>
</dbReference>
<reference evidence="9 10" key="2">
    <citation type="submission" date="2018-11" db="EMBL/GenBank/DDBJ databases">
        <authorList>
            <consortium name="Pathogen Informatics"/>
        </authorList>
    </citation>
    <scope>NUCLEOTIDE SEQUENCE [LARGE SCALE GENOMIC DNA]</scope>
</reference>
<dbReference type="GO" id="GO:0005783">
    <property type="term" value="C:endoplasmic reticulum"/>
    <property type="evidence" value="ECO:0007669"/>
    <property type="project" value="UniProtKB-SubCell"/>
</dbReference>
<evidence type="ECO:0000256" key="4">
    <source>
        <dbReference type="ARBA" id="ARBA00022448"/>
    </source>
</evidence>
<keyword evidence="6 8" id="KW-0931">ER-Golgi transport</keyword>
<accession>A0A183VBL8</accession>
<evidence type="ECO:0000313" key="9">
    <source>
        <dbReference type="EMBL" id="VDM49459.1"/>
    </source>
</evidence>
<dbReference type="WBParaSite" id="TCNE_0001814201-mRNA-1">
    <property type="protein sequence ID" value="TCNE_0001814201-mRNA-1"/>
    <property type="gene ID" value="TCNE_0001814201"/>
</dbReference>
<evidence type="ECO:0000256" key="8">
    <source>
        <dbReference type="PIRNR" id="PIRNR018293"/>
    </source>
</evidence>
<dbReference type="Gene3D" id="3.30.1380.20">
    <property type="entry name" value="Trafficking protein particle complex subunit 3"/>
    <property type="match status" value="1"/>
</dbReference>
<dbReference type="SUPFAM" id="SSF111126">
    <property type="entry name" value="Ligand-binding domain in the NO signalling and Golgi transport"/>
    <property type="match status" value="1"/>
</dbReference>
<sequence>MSKQAKLPVGIDSKKISGELFTLTYGALVAELLRDLESPAEVNRQLDKMGYNIGLRIADDLMAKNAQIGRCTDMHQVADVLAKVALRTYLGRVSAQVSGWSSSNDEFSLLIESNPLTEFVEVPPELAQELRYSQMICGAIRGALQMLHIEVQTAIVNDLNQNTEIRVKFIRILQESVPPGEEY</sequence>
<evidence type="ECO:0000256" key="1">
    <source>
        <dbReference type="ARBA" id="ARBA00004222"/>
    </source>
</evidence>
<comment type="similarity">
    <text evidence="3 8">Belongs to the TRAPP small subunits family. BET3 subfamily.</text>
</comment>
<evidence type="ECO:0000256" key="7">
    <source>
        <dbReference type="ARBA" id="ARBA00023034"/>
    </source>
</evidence>
<dbReference type="EMBL" id="UYWY01025169">
    <property type="protein sequence ID" value="VDM49459.1"/>
    <property type="molecule type" value="Genomic_DNA"/>
</dbReference>
<keyword evidence="4 8" id="KW-0813">Transport</keyword>
<keyword evidence="10" id="KW-1185">Reference proteome</keyword>
<organism evidence="10 11">
    <name type="scientific">Toxocara canis</name>
    <name type="common">Canine roundworm</name>
    <dbReference type="NCBI Taxonomy" id="6265"/>
    <lineage>
        <taxon>Eukaryota</taxon>
        <taxon>Metazoa</taxon>
        <taxon>Ecdysozoa</taxon>
        <taxon>Nematoda</taxon>
        <taxon>Chromadorea</taxon>
        <taxon>Rhabditida</taxon>
        <taxon>Spirurina</taxon>
        <taxon>Ascaridomorpha</taxon>
        <taxon>Ascaridoidea</taxon>
        <taxon>Toxocaridae</taxon>
        <taxon>Toxocara</taxon>
    </lineage>
</organism>
<dbReference type="PANTHER" id="PTHR13048">
    <property type="entry name" value="TRAFFICKING PROTEIN PARTICLE COMPLEX SUBUNIT 3"/>
    <property type="match status" value="1"/>
</dbReference>